<sequence>MNVLTFVDLPRRATRWARVRRWRSLLRDCKLFVPAWYRARNPDVAQAGVDELTHYLTRGWREGRNPGPEFDGSYYLSRYPDVAASGIPPLLHYWVTGRKELRRPNASMDLEWIDAAARLAESRVMQAPSTVSEGILATDGLLMSVIIPTYNRERLLPGVLNAWREVNRVTTIPFELLFSDDGSQDGSVALLESVNDLPIRVLRNEHGGASAARNAAIREARGQRLLIIGDDIFPDPELINVHWRYAQKHGPLVATLGVVDWHPELKVNHLMDHITEIGNEQFSYNRLPDGQFVDFRHFYTCNICVDRNILAAQETLFDHRFDQYGFEDVELGYRLSLQGLRLLFTREAKGDHFHPYVIAGFCRRQISAGKMAVVFRNVHPGVGAIVGVDEPERALKKGLPSAETEHLWQSRLAKLTERAEMYEHMFERTGRAARGVLGNCLSTIYSPLFRAMYEYGVLQRLAGTEALLSLAMSRHFGPSWDVYWRVLDASTLDLRQMPRAALDKTVEALAIHAEIVGEPLAAAAASELAALLAVGPSHGVVASSGALWRRRISTGLHYLRHDPRQLSVLVKGVLQRRRTIPSAALAAERAGTTQVALSSSVALIVDASNGDNAGLISRFAEAFGDSARVFERIDESTLREMGARADSGDAILTCPIDDAPCGVFYWPASRDALPNADALMDAWLAVVENSVDIAVISYGYGEPADIRTGDRRDHMMFSRRVAQAVLKGALGQQSFNGKIIRVEEPPGLGQIAPSAASEWFGTSITVDPVGYFSTQPAPTELIRFLVPQFQTQPRTRPVIFVFPVFVAVGGVERNTVEILRQLRDTYDFVVVTMERLRLEQGTLGRQFQEAGARLMQMSEFSTHADYLRVLSHLKHWLRPDLVWICNGSPWLADNASRLRMLFGGVPIVDQQVYDVDQGWITRYNEPGIRSFDRFIAVNRKIYAKFIGEMTRKPSTVDLIYSAINTDRIVSEKAGPHVRADILRRYGLPEDKRLFGFIARLTAQKRPIEFLRLANARRANKDEFFVLVGDGDLAPSAEAYIREHKLENVMRIPYVANTLELDSVLDGLIFTSAYEGLPIAMIEALSFAVPILSTDVGDIGAVLDEFNGGVVYPVDASPEETVEVFEQWLAGHAGFRQSLAGHEAAVLNHFSSRRIAHQYVDCFNKAMAGYHDSNGG</sequence>
<dbReference type="PANTHER" id="PTHR43685">
    <property type="entry name" value="GLYCOSYLTRANSFERASE"/>
    <property type="match status" value="1"/>
</dbReference>
<dbReference type="OrthoDB" id="9115520at2"/>
<evidence type="ECO:0000313" key="4">
    <source>
        <dbReference type="Proteomes" id="UP000055019"/>
    </source>
</evidence>
<dbReference type="SUPFAM" id="SSF53756">
    <property type="entry name" value="UDP-Glycosyltransferase/glycogen phosphorylase"/>
    <property type="match status" value="1"/>
</dbReference>
<dbReference type="CDD" id="cd03801">
    <property type="entry name" value="GT4_PimA-like"/>
    <property type="match status" value="1"/>
</dbReference>
<dbReference type="AlphaFoldDB" id="A0A158JCB7"/>
<feature type="domain" description="Glycosyltransferase 2-like" evidence="2">
    <location>
        <begin position="144"/>
        <end position="278"/>
    </location>
</feature>
<evidence type="ECO:0000259" key="2">
    <source>
        <dbReference type="Pfam" id="PF00535"/>
    </source>
</evidence>
<dbReference type="RefSeq" id="WP_087039096.1">
    <property type="nucleotide sequence ID" value="NZ_FCOM02000015.1"/>
</dbReference>
<dbReference type="Gene3D" id="3.40.50.2000">
    <property type="entry name" value="Glycogen Phosphorylase B"/>
    <property type="match status" value="2"/>
</dbReference>
<dbReference type="Gene3D" id="3.90.550.10">
    <property type="entry name" value="Spore Coat Polysaccharide Biosynthesis Protein SpsA, Chain A"/>
    <property type="match status" value="1"/>
</dbReference>
<accession>A0A158JCB7</accession>
<evidence type="ECO:0000313" key="3">
    <source>
        <dbReference type="EMBL" id="SAL66494.1"/>
    </source>
</evidence>
<dbReference type="CDD" id="cd00761">
    <property type="entry name" value="Glyco_tranf_GTA_type"/>
    <property type="match status" value="1"/>
</dbReference>
<keyword evidence="4" id="KW-1185">Reference proteome</keyword>
<dbReference type="EMBL" id="FCOM02000015">
    <property type="protein sequence ID" value="SAL66494.1"/>
    <property type="molecule type" value="Genomic_DNA"/>
</dbReference>
<reference evidence="3" key="1">
    <citation type="submission" date="2016-01" db="EMBL/GenBank/DDBJ databases">
        <authorList>
            <person name="Peeters C."/>
        </authorList>
    </citation>
    <scope>NUCLEOTIDE SEQUENCE [LARGE SCALE GENOMIC DNA]</scope>
    <source>
        <strain evidence="3">LMG 29317</strain>
    </source>
</reference>
<dbReference type="InterPro" id="IPR029044">
    <property type="entry name" value="Nucleotide-diphossugar_trans"/>
</dbReference>
<proteinExistence type="predicted"/>
<gene>
    <name evidence="3" type="ORF">AWB74_03731</name>
</gene>
<keyword evidence="3" id="KW-0808">Transferase</keyword>
<organism evidence="3 4">
    <name type="scientific">Caballeronia arvi</name>
    <dbReference type="NCBI Taxonomy" id="1777135"/>
    <lineage>
        <taxon>Bacteria</taxon>
        <taxon>Pseudomonadati</taxon>
        <taxon>Pseudomonadota</taxon>
        <taxon>Betaproteobacteria</taxon>
        <taxon>Burkholderiales</taxon>
        <taxon>Burkholderiaceae</taxon>
        <taxon>Caballeronia</taxon>
    </lineage>
</organism>
<dbReference type="Pfam" id="PF00534">
    <property type="entry name" value="Glycos_transf_1"/>
    <property type="match status" value="1"/>
</dbReference>
<dbReference type="InterPro" id="IPR001173">
    <property type="entry name" value="Glyco_trans_2-like"/>
</dbReference>
<dbReference type="SUPFAM" id="SSF53448">
    <property type="entry name" value="Nucleotide-diphospho-sugar transferases"/>
    <property type="match status" value="1"/>
</dbReference>
<evidence type="ECO:0000259" key="1">
    <source>
        <dbReference type="Pfam" id="PF00534"/>
    </source>
</evidence>
<dbReference type="InterPro" id="IPR001296">
    <property type="entry name" value="Glyco_trans_1"/>
</dbReference>
<dbReference type="InterPro" id="IPR050834">
    <property type="entry name" value="Glycosyltransf_2"/>
</dbReference>
<dbReference type="PANTHER" id="PTHR43685:SF3">
    <property type="entry name" value="SLR2126 PROTEIN"/>
    <property type="match status" value="1"/>
</dbReference>
<dbReference type="Proteomes" id="UP000055019">
    <property type="component" value="Unassembled WGS sequence"/>
</dbReference>
<feature type="domain" description="Glycosyl transferase family 1" evidence="1">
    <location>
        <begin position="980"/>
        <end position="1130"/>
    </location>
</feature>
<dbReference type="GO" id="GO:0016757">
    <property type="term" value="F:glycosyltransferase activity"/>
    <property type="evidence" value="ECO:0007669"/>
    <property type="project" value="InterPro"/>
</dbReference>
<protein>
    <submittedName>
        <fullName evidence="3">Glycosyl transferase, group 1</fullName>
    </submittedName>
</protein>
<comment type="caution">
    <text evidence="3">The sequence shown here is derived from an EMBL/GenBank/DDBJ whole genome shotgun (WGS) entry which is preliminary data.</text>
</comment>
<name>A0A158JCB7_9BURK</name>
<dbReference type="Pfam" id="PF00535">
    <property type="entry name" value="Glycos_transf_2"/>
    <property type="match status" value="1"/>
</dbReference>